<gene>
    <name evidence="2" type="ORF">AVDCRST_MAG68-4660</name>
</gene>
<feature type="region of interest" description="Disordered" evidence="1">
    <location>
        <begin position="1"/>
        <end position="90"/>
    </location>
</feature>
<dbReference type="AlphaFoldDB" id="A0A6J4MMN0"/>
<evidence type="ECO:0000313" key="2">
    <source>
        <dbReference type="EMBL" id="CAA9363632.1"/>
    </source>
</evidence>
<feature type="non-terminal residue" evidence="2">
    <location>
        <position position="1"/>
    </location>
</feature>
<feature type="non-terminal residue" evidence="2">
    <location>
        <position position="90"/>
    </location>
</feature>
<evidence type="ECO:0000256" key="1">
    <source>
        <dbReference type="SAM" id="MobiDB-lite"/>
    </source>
</evidence>
<reference evidence="2" key="1">
    <citation type="submission" date="2020-02" db="EMBL/GenBank/DDBJ databases">
        <authorList>
            <person name="Meier V. D."/>
        </authorList>
    </citation>
    <scope>NUCLEOTIDE SEQUENCE</scope>
    <source>
        <strain evidence="2">AVDCRST_MAG68</strain>
    </source>
</reference>
<proteinExistence type="predicted"/>
<sequence length="90" mass="9260">GAFAQLVLEGAPPGRPAGGRRLGVQRGPGSSQGHRRGRMEGHRRLPPARRGERGQGRPAQRRLDGRGAAAGHGAGGERGAVEGSVRWGGV</sequence>
<feature type="compositionally biased region" description="Gly residues" evidence="1">
    <location>
        <begin position="68"/>
        <end position="78"/>
    </location>
</feature>
<protein>
    <submittedName>
        <fullName evidence="2">Uncharacterized protein</fullName>
    </submittedName>
</protein>
<feature type="compositionally biased region" description="Basic and acidic residues" evidence="1">
    <location>
        <begin position="38"/>
        <end position="65"/>
    </location>
</feature>
<name>A0A6J4MMN0_9BACT</name>
<accession>A0A6J4MMN0</accession>
<organism evidence="2">
    <name type="scientific">uncultured Gemmatimonadota bacterium</name>
    <dbReference type="NCBI Taxonomy" id="203437"/>
    <lineage>
        <taxon>Bacteria</taxon>
        <taxon>Pseudomonadati</taxon>
        <taxon>Gemmatimonadota</taxon>
        <taxon>environmental samples</taxon>
    </lineage>
</organism>
<dbReference type="EMBL" id="CADCTW010000213">
    <property type="protein sequence ID" value="CAA9363632.1"/>
    <property type="molecule type" value="Genomic_DNA"/>
</dbReference>